<dbReference type="InterPro" id="IPR048365">
    <property type="entry name" value="TNP-like_RNaseH_N"/>
</dbReference>
<evidence type="ECO:0000256" key="2">
    <source>
        <dbReference type="SAM" id="MobiDB-lite"/>
    </source>
</evidence>
<dbReference type="Proteomes" id="UP001075354">
    <property type="component" value="Chromosome 1"/>
</dbReference>
<feature type="domain" description="Transposable element P transposase-like RNase H C-terminal" evidence="5">
    <location>
        <begin position="565"/>
        <end position="589"/>
    </location>
</feature>
<proteinExistence type="predicted"/>
<accession>A0AAV7Y1N7</accession>
<reference evidence="6" key="1">
    <citation type="submission" date="2022-12" db="EMBL/GenBank/DDBJ databases">
        <title>Chromosome-level genome assembly of the bean flower thrips Megalurothrips usitatus.</title>
        <authorList>
            <person name="Ma L."/>
            <person name="Liu Q."/>
            <person name="Li H."/>
            <person name="Cai W."/>
        </authorList>
    </citation>
    <scope>NUCLEOTIDE SEQUENCE</scope>
    <source>
        <strain evidence="6">Cailab_2022a</strain>
    </source>
</reference>
<gene>
    <name evidence="6" type="ORF">ONE63_000658</name>
</gene>
<comment type="caution">
    <text evidence="6">The sequence shown here is derived from an EMBL/GenBank/DDBJ whole genome shotgun (WGS) entry which is preliminary data.</text>
</comment>
<dbReference type="Pfam" id="PF21788">
    <property type="entry name" value="TNP-like_GBD"/>
    <property type="match status" value="1"/>
</dbReference>
<evidence type="ECO:0000256" key="1">
    <source>
        <dbReference type="SAM" id="Coils"/>
    </source>
</evidence>
<evidence type="ECO:0000259" key="3">
    <source>
        <dbReference type="Pfam" id="PF21787"/>
    </source>
</evidence>
<evidence type="ECO:0008006" key="8">
    <source>
        <dbReference type="Google" id="ProtNLM"/>
    </source>
</evidence>
<protein>
    <recommendedName>
        <fullName evidence="8">Transposable element P transposase</fullName>
    </recommendedName>
</protein>
<dbReference type="InterPro" id="IPR048366">
    <property type="entry name" value="TNP-like_GBD"/>
</dbReference>
<feature type="region of interest" description="Disordered" evidence="2">
    <location>
        <begin position="456"/>
        <end position="489"/>
    </location>
</feature>
<feature type="coiled-coil region" evidence="1">
    <location>
        <begin position="3"/>
        <end position="75"/>
    </location>
</feature>
<dbReference type="Pfam" id="PF21789">
    <property type="entry name" value="TNP-like_RNaseH_C"/>
    <property type="match status" value="1"/>
</dbReference>
<evidence type="ECO:0000313" key="7">
    <source>
        <dbReference type="Proteomes" id="UP001075354"/>
    </source>
</evidence>
<feature type="compositionally biased region" description="Acidic residues" evidence="2">
    <location>
        <begin position="465"/>
        <end position="474"/>
    </location>
</feature>
<feature type="compositionally biased region" description="Polar residues" evidence="2">
    <location>
        <begin position="475"/>
        <end position="489"/>
    </location>
</feature>
<evidence type="ECO:0000313" key="6">
    <source>
        <dbReference type="EMBL" id="KAJ1532024.1"/>
    </source>
</evidence>
<keyword evidence="7" id="KW-1185">Reference proteome</keyword>
<sequence>MECQEEVKKIEREVKRRENLSEEVGRTPDKYSSWDSIKKKKDSYKKKLRLEKIKSQRLEKRVESLLVKLDSALSDDLTSILSANQHKMTELQKLFWQQQRKAFSLTDPRGMRWHPMMVRIALHFHSLSDSAYEFVKNIKILCLPSKRLLYDYSNFVDPKEGCQEEFLNEIKEKINCCGEEDHFTFINLMFDEMHIKAGLVVKRSTGELIGYTRLDDCEEELRKMQHELASKTYKPALAKKVLVYMAHGVTSSVKDIVAIYSTDDLAAGQLYERTWDVIYHLENAGIKVLAVTCDGASINRKFINMHESLDKADKYVYCTKNLASGDSRPLFFVVDPPHLLKTLRNALANSFSHKRSRKLWKNNQFLSWKVIELLFELTSGDKFRHHKLTKAHIKLTSFSCMTVSLATQVMSNSVANCIQALLHHEKMQLLDTDELVKFIRIVNRFFDCVNGKEDIGHGDKSPEKDCEDDTEESGDVQQSNPDKASYTSSNDSRFGFLQNEFLGYFNEWMADIDARAGIFSDSEKNQMIVSHQALGALQITVNGIVGAIKFMLEETGATSVCARVFNQDPLEQYFSKVRRSRGDSNNPTLKVVHDVRLNLHAQGRVSVAAQKGNTQVLKRKVTEVDDAPLPKRVAQRKPKD</sequence>
<dbReference type="Pfam" id="PF21787">
    <property type="entry name" value="TNP-like_RNaseH_N"/>
    <property type="match status" value="1"/>
</dbReference>
<dbReference type="AlphaFoldDB" id="A0AAV7Y1N7"/>
<feature type="domain" description="Transposable element P transposase-like GTP-binding insertion" evidence="4">
    <location>
        <begin position="338"/>
        <end position="462"/>
    </location>
</feature>
<evidence type="ECO:0000259" key="5">
    <source>
        <dbReference type="Pfam" id="PF21789"/>
    </source>
</evidence>
<keyword evidence="1" id="KW-0175">Coiled coil</keyword>
<name>A0AAV7Y1N7_9NEOP</name>
<feature type="domain" description="Transposable element P transposase-like RNase H" evidence="3">
    <location>
        <begin position="159"/>
        <end position="304"/>
    </location>
</feature>
<organism evidence="6 7">
    <name type="scientific">Megalurothrips usitatus</name>
    <name type="common">bean blossom thrips</name>
    <dbReference type="NCBI Taxonomy" id="439358"/>
    <lineage>
        <taxon>Eukaryota</taxon>
        <taxon>Metazoa</taxon>
        <taxon>Ecdysozoa</taxon>
        <taxon>Arthropoda</taxon>
        <taxon>Hexapoda</taxon>
        <taxon>Insecta</taxon>
        <taxon>Pterygota</taxon>
        <taxon>Neoptera</taxon>
        <taxon>Paraneoptera</taxon>
        <taxon>Thysanoptera</taxon>
        <taxon>Terebrantia</taxon>
        <taxon>Thripoidea</taxon>
        <taxon>Thripidae</taxon>
        <taxon>Megalurothrips</taxon>
    </lineage>
</organism>
<evidence type="ECO:0000259" key="4">
    <source>
        <dbReference type="Pfam" id="PF21788"/>
    </source>
</evidence>
<dbReference type="EMBL" id="JAPTSV010000001">
    <property type="protein sequence ID" value="KAJ1532024.1"/>
    <property type="molecule type" value="Genomic_DNA"/>
</dbReference>
<dbReference type="InterPro" id="IPR048367">
    <property type="entry name" value="TNP-like_RNaseH_C"/>
</dbReference>